<protein>
    <recommendedName>
        <fullName evidence="1">Thioredoxin domain-containing protein</fullName>
    </recommendedName>
</protein>
<dbReference type="SUPFAM" id="SSF52833">
    <property type="entry name" value="Thioredoxin-like"/>
    <property type="match status" value="2"/>
</dbReference>
<dbReference type="GO" id="GO:0031397">
    <property type="term" value="P:negative regulation of protein ubiquitination"/>
    <property type="evidence" value="ECO:0007669"/>
    <property type="project" value="TreeGrafter"/>
</dbReference>
<dbReference type="GO" id="GO:0030178">
    <property type="term" value="P:negative regulation of Wnt signaling pathway"/>
    <property type="evidence" value="ECO:0007669"/>
    <property type="project" value="TreeGrafter"/>
</dbReference>
<accession>L1IE54</accession>
<keyword evidence="4" id="KW-1185">Reference proteome</keyword>
<dbReference type="RefSeq" id="XP_005821488.1">
    <property type="nucleotide sequence ID" value="XM_005821431.1"/>
</dbReference>
<dbReference type="HOGENOM" id="CLU_019626_2_0_1"/>
<dbReference type="PANTHER" id="PTHR46472:SF1">
    <property type="entry name" value="NUCLEOREDOXIN"/>
    <property type="match status" value="1"/>
</dbReference>
<dbReference type="GO" id="GO:0005634">
    <property type="term" value="C:nucleus"/>
    <property type="evidence" value="ECO:0007669"/>
    <property type="project" value="TreeGrafter"/>
</dbReference>
<dbReference type="STRING" id="905079.L1IE54"/>
<dbReference type="CDD" id="cd03009">
    <property type="entry name" value="TryX_like_TryX_NRX"/>
    <property type="match status" value="1"/>
</dbReference>
<reference evidence="4" key="2">
    <citation type="submission" date="2012-11" db="EMBL/GenBank/DDBJ databases">
        <authorList>
            <person name="Kuo A."/>
            <person name="Curtis B.A."/>
            <person name="Tanifuji G."/>
            <person name="Burki F."/>
            <person name="Gruber A."/>
            <person name="Irimia M."/>
            <person name="Maruyama S."/>
            <person name="Arias M.C."/>
            <person name="Ball S.G."/>
            <person name="Gile G.H."/>
            <person name="Hirakawa Y."/>
            <person name="Hopkins J.F."/>
            <person name="Rensing S.A."/>
            <person name="Schmutz J."/>
            <person name="Symeonidi A."/>
            <person name="Elias M."/>
            <person name="Eveleigh R.J."/>
            <person name="Herman E.K."/>
            <person name="Klute M.J."/>
            <person name="Nakayama T."/>
            <person name="Obornik M."/>
            <person name="Reyes-Prieto A."/>
            <person name="Armbrust E.V."/>
            <person name="Aves S.J."/>
            <person name="Beiko R.G."/>
            <person name="Coutinho P."/>
            <person name="Dacks J.B."/>
            <person name="Durnford D.G."/>
            <person name="Fast N.M."/>
            <person name="Green B.R."/>
            <person name="Grisdale C."/>
            <person name="Hempe F."/>
            <person name="Henrissat B."/>
            <person name="Hoppner M.P."/>
            <person name="Ishida K.-I."/>
            <person name="Kim E."/>
            <person name="Koreny L."/>
            <person name="Kroth P.G."/>
            <person name="Liu Y."/>
            <person name="Malik S.-B."/>
            <person name="Maier U.G."/>
            <person name="McRose D."/>
            <person name="Mock T."/>
            <person name="Neilson J.A."/>
            <person name="Onodera N.T."/>
            <person name="Poole A.M."/>
            <person name="Pritham E.J."/>
            <person name="Richards T.A."/>
            <person name="Rocap G."/>
            <person name="Roy S.W."/>
            <person name="Sarai C."/>
            <person name="Schaack S."/>
            <person name="Shirato S."/>
            <person name="Slamovits C.H."/>
            <person name="Spencer D.F."/>
            <person name="Suzuki S."/>
            <person name="Worden A.Z."/>
            <person name="Zauner S."/>
            <person name="Barry K."/>
            <person name="Bell C."/>
            <person name="Bharti A.K."/>
            <person name="Crow J.A."/>
            <person name="Grimwood J."/>
            <person name="Kramer R."/>
            <person name="Lindquist E."/>
            <person name="Lucas S."/>
            <person name="Salamov A."/>
            <person name="McFadden G.I."/>
            <person name="Lane C.E."/>
            <person name="Keeling P.J."/>
            <person name="Gray M.W."/>
            <person name="Grigoriev I.V."/>
            <person name="Archibald J.M."/>
        </authorList>
    </citation>
    <scope>NUCLEOTIDE SEQUENCE</scope>
    <source>
        <strain evidence="4">CCMP2712</strain>
    </source>
</reference>
<dbReference type="GO" id="GO:0004791">
    <property type="term" value="F:thioredoxin-disulfide reductase (NADPH) activity"/>
    <property type="evidence" value="ECO:0007669"/>
    <property type="project" value="InterPro"/>
</dbReference>
<evidence type="ECO:0000313" key="3">
    <source>
        <dbReference type="EnsemblProtists" id="EKX34508"/>
    </source>
</evidence>
<dbReference type="KEGG" id="gtt:GUITHDRAFT_98062"/>
<dbReference type="AlphaFoldDB" id="L1IE54"/>
<organism evidence="2">
    <name type="scientific">Guillardia theta (strain CCMP2712)</name>
    <name type="common">Cryptophyte</name>
    <dbReference type="NCBI Taxonomy" id="905079"/>
    <lineage>
        <taxon>Eukaryota</taxon>
        <taxon>Cryptophyceae</taxon>
        <taxon>Pyrenomonadales</taxon>
        <taxon>Geminigeraceae</taxon>
        <taxon>Guillardia</taxon>
    </lineage>
</organism>
<dbReference type="InterPro" id="IPR012336">
    <property type="entry name" value="Thioredoxin-like_fold"/>
</dbReference>
<name>L1IE54_GUITC</name>
<feature type="domain" description="Thioredoxin" evidence="1">
    <location>
        <begin position="121"/>
        <end position="293"/>
    </location>
</feature>
<evidence type="ECO:0000259" key="1">
    <source>
        <dbReference type="PROSITE" id="PS51352"/>
    </source>
</evidence>
<evidence type="ECO:0000313" key="2">
    <source>
        <dbReference type="EMBL" id="EKX34508.1"/>
    </source>
</evidence>
<dbReference type="PROSITE" id="PS51352">
    <property type="entry name" value="THIOREDOXIN_2"/>
    <property type="match status" value="1"/>
</dbReference>
<dbReference type="PaxDb" id="55529-EKX34508"/>
<dbReference type="eggNOG" id="KOG2501">
    <property type="taxonomic scope" value="Eukaryota"/>
</dbReference>
<dbReference type="InterPro" id="IPR045870">
    <property type="entry name" value="TryX_NRX_thioredoxin_dom"/>
</dbReference>
<dbReference type="Gene3D" id="3.40.30.10">
    <property type="entry name" value="Glutaredoxin"/>
    <property type="match status" value="3"/>
</dbReference>
<gene>
    <name evidence="2" type="ORF">GUITHDRAFT_98062</name>
</gene>
<dbReference type="OrthoDB" id="409136at2759"/>
<dbReference type="OMA" id="NAPCRQF"/>
<dbReference type="PANTHER" id="PTHR46472">
    <property type="entry name" value="NUCLEOREDOXIN"/>
    <property type="match status" value="1"/>
</dbReference>
<dbReference type="GeneID" id="17291245"/>
<dbReference type="Proteomes" id="UP000011087">
    <property type="component" value="Unassembled WGS sequence"/>
</dbReference>
<dbReference type="InterPro" id="IPR036249">
    <property type="entry name" value="Thioredoxin-like_sf"/>
</dbReference>
<dbReference type="EMBL" id="JH993108">
    <property type="protein sequence ID" value="EKX34508.1"/>
    <property type="molecule type" value="Genomic_DNA"/>
</dbReference>
<sequence>MERIFGKEAKLIDNTGNETAVSSLSSYEVVGLYFSAHWCPPCRGFTPRLASTYKNLQEKGKSFVIVFISSDKDIESFKEYHSEMPWLALSFEERELKAKLSRRFKVTGIPSLIFLNGASGKVITKNGRRFISEDPNGEKFPWNPPSLFELLGDKVIDHEGGETDLKAKVAGKTLGLYFSAHWCPPCKKFTPILCDTYKKIKESKEFEIIFVSADRDEKQFQTYFQTMPWLALPFSESHNESLSSYFDVDGIPTLVLIDSDGNIITKEGYDVVGNDKDGKNFPWAPKAVKDIESCAELNSSACVVVLADECPPEERSQISDDLTKVAEEFIAKARKMDEDAECVFTLAAEAGTVASKIRTVCKVESDKTCKMLILDVGDDGAYYSFKGSTIDRESISKFVIDFQEGKLEKQTISID</sequence>
<dbReference type="Pfam" id="PF13905">
    <property type="entry name" value="Thioredoxin_8"/>
    <property type="match status" value="2"/>
</dbReference>
<evidence type="ECO:0000313" key="4">
    <source>
        <dbReference type="Proteomes" id="UP000011087"/>
    </source>
</evidence>
<dbReference type="InterPro" id="IPR013766">
    <property type="entry name" value="Thioredoxin_domain"/>
</dbReference>
<reference evidence="3" key="3">
    <citation type="submission" date="2016-03" db="UniProtKB">
        <authorList>
            <consortium name="EnsemblProtists"/>
        </authorList>
    </citation>
    <scope>IDENTIFICATION</scope>
</reference>
<reference evidence="2 4" key="1">
    <citation type="journal article" date="2012" name="Nature">
        <title>Algal genomes reveal evolutionary mosaicism and the fate of nucleomorphs.</title>
        <authorList>
            <consortium name="DOE Joint Genome Institute"/>
            <person name="Curtis B.A."/>
            <person name="Tanifuji G."/>
            <person name="Burki F."/>
            <person name="Gruber A."/>
            <person name="Irimia M."/>
            <person name="Maruyama S."/>
            <person name="Arias M.C."/>
            <person name="Ball S.G."/>
            <person name="Gile G.H."/>
            <person name="Hirakawa Y."/>
            <person name="Hopkins J.F."/>
            <person name="Kuo A."/>
            <person name="Rensing S.A."/>
            <person name="Schmutz J."/>
            <person name="Symeonidi A."/>
            <person name="Elias M."/>
            <person name="Eveleigh R.J."/>
            <person name="Herman E.K."/>
            <person name="Klute M.J."/>
            <person name="Nakayama T."/>
            <person name="Obornik M."/>
            <person name="Reyes-Prieto A."/>
            <person name="Armbrust E.V."/>
            <person name="Aves S.J."/>
            <person name="Beiko R.G."/>
            <person name="Coutinho P."/>
            <person name="Dacks J.B."/>
            <person name="Durnford D.G."/>
            <person name="Fast N.M."/>
            <person name="Green B.R."/>
            <person name="Grisdale C.J."/>
            <person name="Hempel F."/>
            <person name="Henrissat B."/>
            <person name="Hoppner M.P."/>
            <person name="Ishida K."/>
            <person name="Kim E."/>
            <person name="Koreny L."/>
            <person name="Kroth P.G."/>
            <person name="Liu Y."/>
            <person name="Malik S.B."/>
            <person name="Maier U.G."/>
            <person name="McRose D."/>
            <person name="Mock T."/>
            <person name="Neilson J.A."/>
            <person name="Onodera N.T."/>
            <person name="Poole A.M."/>
            <person name="Pritham E.J."/>
            <person name="Richards T.A."/>
            <person name="Rocap G."/>
            <person name="Roy S.W."/>
            <person name="Sarai C."/>
            <person name="Schaack S."/>
            <person name="Shirato S."/>
            <person name="Slamovits C.H."/>
            <person name="Spencer D.F."/>
            <person name="Suzuki S."/>
            <person name="Worden A.Z."/>
            <person name="Zauner S."/>
            <person name="Barry K."/>
            <person name="Bell C."/>
            <person name="Bharti A.K."/>
            <person name="Crow J.A."/>
            <person name="Grimwood J."/>
            <person name="Kramer R."/>
            <person name="Lindquist E."/>
            <person name="Lucas S."/>
            <person name="Salamov A."/>
            <person name="McFadden G.I."/>
            <person name="Lane C.E."/>
            <person name="Keeling P.J."/>
            <person name="Gray M.W."/>
            <person name="Grigoriev I.V."/>
            <person name="Archibald J.M."/>
        </authorList>
    </citation>
    <scope>NUCLEOTIDE SEQUENCE</scope>
    <source>
        <strain evidence="2 4">CCMP2712</strain>
    </source>
</reference>
<proteinExistence type="predicted"/>
<dbReference type="EnsemblProtists" id="EKX34508">
    <property type="protein sequence ID" value="EKX34508"/>
    <property type="gene ID" value="GUITHDRAFT_98062"/>
</dbReference>